<keyword evidence="4" id="KW-1185">Reference proteome</keyword>
<keyword evidence="2" id="KW-0804">Transcription</keyword>
<sequence>MTACRYKQLCENRVNIRRSEEERNARREWYRTLPIDQKQRIRERSIAWYHGLSEEERQRVNDRSQIYFKNLPKEKKLEYSERRKQKYREKNKAKIEERKKKLSRRLEMLPETLRMRHKEDKQLEKLFIRQDHILHRPEIEQLLRLYHFIGRVKPKQKKEKCPQLTKTERELHKRLKSIRKQNQKRLDKLNQAKEVINQISKILYSDNEILVSTLKIFSIYIENSNCHEELLCVVAASFYLACRQEGVLCPLIDISSAIQVEMKRINRTVRLIQQKHSIPFGPISVRKLVAKYCKEMKLPQDVEELAKELTNKLLCFVYSREWNPQMITAIAIFMATITYDINVDASEISTVTKIPALSIEEKYRELSPYLNELFMDAIKQEPIEL</sequence>
<dbReference type="AlphaFoldDB" id="A0A914CSE0"/>
<dbReference type="InterPro" id="IPR000812">
    <property type="entry name" value="TFIIB"/>
</dbReference>
<keyword evidence="1" id="KW-0805">Transcription regulation</keyword>
<dbReference type="GO" id="GO:0097550">
    <property type="term" value="C:transcription preinitiation complex"/>
    <property type="evidence" value="ECO:0007669"/>
    <property type="project" value="TreeGrafter"/>
</dbReference>
<dbReference type="SUPFAM" id="SSF47954">
    <property type="entry name" value="Cyclin-like"/>
    <property type="match status" value="2"/>
</dbReference>
<dbReference type="PRINTS" id="PR00685">
    <property type="entry name" value="TIFACTORIIB"/>
</dbReference>
<dbReference type="Gene3D" id="1.10.472.10">
    <property type="entry name" value="Cyclin-like"/>
    <property type="match status" value="2"/>
</dbReference>
<accession>A0A914CSE0</accession>
<proteinExistence type="predicted"/>
<dbReference type="CDD" id="cd00043">
    <property type="entry name" value="CYCLIN_SF"/>
    <property type="match status" value="1"/>
</dbReference>
<feature type="domain" description="Cyclin-like" evidence="3">
    <location>
        <begin position="287"/>
        <end position="375"/>
    </location>
</feature>
<protein>
    <submittedName>
        <fullName evidence="5">Cyclin-like domain-containing protein</fullName>
    </submittedName>
</protein>
<evidence type="ECO:0000259" key="3">
    <source>
        <dbReference type="SMART" id="SM00385"/>
    </source>
</evidence>
<dbReference type="InterPro" id="IPR036915">
    <property type="entry name" value="Cyclin-like_sf"/>
</dbReference>
<dbReference type="GO" id="GO:0005634">
    <property type="term" value="C:nucleus"/>
    <property type="evidence" value="ECO:0007669"/>
    <property type="project" value="TreeGrafter"/>
</dbReference>
<dbReference type="GO" id="GO:0070897">
    <property type="term" value="P:transcription preinitiation complex assembly"/>
    <property type="evidence" value="ECO:0007669"/>
    <property type="project" value="InterPro"/>
</dbReference>
<evidence type="ECO:0000313" key="4">
    <source>
        <dbReference type="Proteomes" id="UP000887540"/>
    </source>
</evidence>
<dbReference type="WBParaSite" id="ACRNAN_scaffold1347.g10267.t1">
    <property type="protein sequence ID" value="ACRNAN_scaffold1347.g10267.t1"/>
    <property type="gene ID" value="ACRNAN_scaffold1347.g10267"/>
</dbReference>
<evidence type="ECO:0000256" key="2">
    <source>
        <dbReference type="ARBA" id="ARBA00023163"/>
    </source>
</evidence>
<dbReference type="SMART" id="SM00385">
    <property type="entry name" value="CYCLIN"/>
    <property type="match status" value="2"/>
</dbReference>
<organism evidence="4 5">
    <name type="scientific">Acrobeloides nanus</name>
    <dbReference type="NCBI Taxonomy" id="290746"/>
    <lineage>
        <taxon>Eukaryota</taxon>
        <taxon>Metazoa</taxon>
        <taxon>Ecdysozoa</taxon>
        <taxon>Nematoda</taxon>
        <taxon>Chromadorea</taxon>
        <taxon>Rhabditida</taxon>
        <taxon>Tylenchina</taxon>
        <taxon>Cephalobomorpha</taxon>
        <taxon>Cephaloboidea</taxon>
        <taxon>Cephalobidae</taxon>
        <taxon>Acrobeloides</taxon>
    </lineage>
</organism>
<feature type="domain" description="Cyclin-like" evidence="3">
    <location>
        <begin position="194"/>
        <end position="274"/>
    </location>
</feature>
<dbReference type="Proteomes" id="UP000887540">
    <property type="component" value="Unplaced"/>
</dbReference>
<reference evidence="5" key="1">
    <citation type="submission" date="2022-11" db="UniProtKB">
        <authorList>
            <consortium name="WormBaseParasite"/>
        </authorList>
    </citation>
    <scope>IDENTIFICATION</scope>
</reference>
<dbReference type="InterPro" id="IPR013763">
    <property type="entry name" value="Cyclin-like_dom"/>
</dbReference>
<dbReference type="GO" id="GO:0017025">
    <property type="term" value="F:TBP-class protein binding"/>
    <property type="evidence" value="ECO:0007669"/>
    <property type="project" value="TreeGrafter"/>
</dbReference>
<name>A0A914CSE0_9BILA</name>
<dbReference type="PANTHER" id="PTHR11618">
    <property type="entry name" value="TRANSCRIPTION INITIATION FACTOR IIB-RELATED"/>
    <property type="match status" value="1"/>
</dbReference>
<dbReference type="PANTHER" id="PTHR11618:SF13">
    <property type="entry name" value="TRANSCRIPTION INITIATION FACTOR IIB"/>
    <property type="match status" value="1"/>
</dbReference>
<evidence type="ECO:0000256" key="1">
    <source>
        <dbReference type="ARBA" id="ARBA00023015"/>
    </source>
</evidence>
<evidence type="ECO:0000313" key="5">
    <source>
        <dbReference type="WBParaSite" id="ACRNAN_scaffold1347.g10267.t1"/>
    </source>
</evidence>